<sequence>MNGTLIPNTPIAVDFWQIRKCSHIRLFFLSHMHSDHTMGLSSTWKNPLYCSPVTARILKHKLQVKNKLINPLEVGVCHMLPLDDCGIETVAVTLIDANHCPGSVMFLFEGYFGTILYTGDFRYHSSMLSYPPLRNLKVDVLYLDNTNCDPEQRLPSRQEATEQIKELIERHPHHDVMIGLYSIGKESLLVDLAKTFKSWIVVSPQRLELLSLLEIEDVFSSTHGDGRICVVEQPEVNYHNMVKWNSEHPTIAILPTSRKVKVWHKDIHVVPYSDHSSYEELIDFVSQLKPSSIIPVVKTKHCLFHFRPYLSSEKAIHCVEIPDSVKSFMTCQKVESRVEPQKLRASIKRVPLGVQFEPTETNLQCVADLDRTGKNSEKTQNAKRGTLSPDYGEALIPLTESTVLSSDPKDRSFPLTVSEICEISKNAFEMPSAILSPQDMNVTVISDSSVLCAKTRYVINLNSSLDHMYKTFPSARISSVSILPHKKRKKLDSRTFFWQVERYFTGSPF</sequence>
<dbReference type="InterPro" id="IPR036866">
    <property type="entry name" value="RibonucZ/Hydroxyglut_hydro"/>
</dbReference>
<organism evidence="18 19">
    <name type="scientific">Engystomops pustulosus</name>
    <name type="common">Tungara frog</name>
    <name type="synonym">Physalaemus pustulosus</name>
    <dbReference type="NCBI Taxonomy" id="76066"/>
    <lineage>
        <taxon>Eukaryota</taxon>
        <taxon>Metazoa</taxon>
        <taxon>Chordata</taxon>
        <taxon>Craniata</taxon>
        <taxon>Vertebrata</taxon>
        <taxon>Euteleostomi</taxon>
        <taxon>Amphibia</taxon>
        <taxon>Batrachia</taxon>
        <taxon>Anura</taxon>
        <taxon>Neobatrachia</taxon>
        <taxon>Hyloidea</taxon>
        <taxon>Leptodactylidae</taxon>
        <taxon>Leiuperinae</taxon>
        <taxon>Engystomops</taxon>
    </lineage>
</organism>
<dbReference type="InterPro" id="IPR011084">
    <property type="entry name" value="DRMBL"/>
</dbReference>
<evidence type="ECO:0000256" key="12">
    <source>
        <dbReference type="ARBA" id="ARBA00023204"/>
    </source>
</evidence>
<evidence type="ECO:0000256" key="2">
    <source>
        <dbReference type="ARBA" id="ARBA00004123"/>
    </source>
</evidence>
<dbReference type="GO" id="GO:0008800">
    <property type="term" value="F:beta-lactamase activity"/>
    <property type="evidence" value="ECO:0007669"/>
    <property type="project" value="UniProtKB-EC"/>
</dbReference>
<keyword evidence="6" id="KW-0158">Chromosome</keyword>
<comment type="catalytic activity">
    <reaction evidence="1">
        <text>a beta-lactam + H2O = a substituted beta-amino acid</text>
        <dbReference type="Rhea" id="RHEA:20401"/>
        <dbReference type="ChEBI" id="CHEBI:15377"/>
        <dbReference type="ChEBI" id="CHEBI:35627"/>
        <dbReference type="ChEBI" id="CHEBI:140347"/>
        <dbReference type="EC" id="3.5.2.6"/>
    </reaction>
</comment>
<dbReference type="AlphaFoldDB" id="A0AAV7CX52"/>
<evidence type="ECO:0000256" key="8">
    <source>
        <dbReference type="ARBA" id="ARBA00022763"/>
    </source>
</evidence>
<evidence type="ECO:0000256" key="6">
    <source>
        <dbReference type="ARBA" id="ARBA00022454"/>
    </source>
</evidence>
<dbReference type="Pfam" id="PF07522">
    <property type="entry name" value="DRMBL"/>
    <property type="match status" value="1"/>
</dbReference>
<dbReference type="Gene3D" id="3.60.15.10">
    <property type="entry name" value="Ribonuclease Z/Hydroxyacylglutathione hydrolase-like"/>
    <property type="match status" value="1"/>
</dbReference>
<dbReference type="PANTHER" id="PTHR23240">
    <property type="entry name" value="DNA CROSS-LINK REPAIR PROTEIN PSO2/SNM1-RELATED"/>
    <property type="match status" value="1"/>
</dbReference>
<evidence type="ECO:0000313" key="18">
    <source>
        <dbReference type="EMBL" id="KAG8589548.1"/>
    </source>
</evidence>
<dbReference type="EMBL" id="WNYA01000002">
    <property type="protein sequence ID" value="KAG8589548.1"/>
    <property type="molecule type" value="Genomic_DNA"/>
</dbReference>
<evidence type="ECO:0000256" key="4">
    <source>
        <dbReference type="ARBA" id="ARBA00010304"/>
    </source>
</evidence>
<dbReference type="EC" id="3.5.2.6" evidence="5"/>
<dbReference type="GO" id="GO:0000723">
    <property type="term" value="P:telomere maintenance"/>
    <property type="evidence" value="ECO:0007669"/>
    <property type="project" value="TreeGrafter"/>
</dbReference>
<keyword evidence="8" id="KW-0227">DNA damage</keyword>
<evidence type="ECO:0000256" key="1">
    <source>
        <dbReference type="ARBA" id="ARBA00001526"/>
    </source>
</evidence>
<evidence type="ECO:0000256" key="14">
    <source>
        <dbReference type="ARBA" id="ARBA00039555"/>
    </source>
</evidence>
<dbReference type="GO" id="GO:0036297">
    <property type="term" value="P:interstrand cross-link repair"/>
    <property type="evidence" value="ECO:0007669"/>
    <property type="project" value="TreeGrafter"/>
</dbReference>
<comment type="subcellular location">
    <subcellularLocation>
        <location evidence="3">Chromosome</location>
        <location evidence="3">Telomere</location>
    </subcellularLocation>
    <subcellularLocation>
        <location evidence="2">Nucleus</location>
    </subcellularLocation>
</comment>
<evidence type="ECO:0000256" key="10">
    <source>
        <dbReference type="ARBA" id="ARBA00022839"/>
    </source>
</evidence>
<dbReference type="GO" id="GO:0035312">
    <property type="term" value="F:5'-3' DNA exonuclease activity"/>
    <property type="evidence" value="ECO:0007669"/>
    <property type="project" value="TreeGrafter"/>
</dbReference>
<keyword evidence="12" id="KW-0234">DNA repair</keyword>
<evidence type="ECO:0000256" key="16">
    <source>
        <dbReference type="ARBA" id="ARBA00042738"/>
    </source>
</evidence>
<feature type="domain" description="Metallo-beta-lactamase" evidence="17">
    <location>
        <begin position="1"/>
        <end position="174"/>
    </location>
</feature>
<evidence type="ECO:0000256" key="15">
    <source>
        <dbReference type="ARBA" id="ARBA00041693"/>
    </source>
</evidence>
<reference evidence="18" key="1">
    <citation type="thesis" date="2020" institute="ProQuest LLC" country="789 East Eisenhower Parkway, Ann Arbor, MI, USA">
        <title>Comparative Genomics and Chromosome Evolution.</title>
        <authorList>
            <person name="Mudd A.B."/>
        </authorList>
    </citation>
    <scope>NUCLEOTIDE SEQUENCE</scope>
    <source>
        <strain evidence="18">237g6f4</strain>
        <tissue evidence="18">Blood</tissue>
    </source>
</reference>
<gene>
    <name evidence="18" type="ORF">GDO81_006433</name>
</gene>
<dbReference type="SUPFAM" id="SSF56281">
    <property type="entry name" value="Metallo-hydrolase/oxidoreductase"/>
    <property type="match status" value="1"/>
</dbReference>
<comment type="similarity">
    <text evidence="4">Belongs to the DNA repair metallo-beta-lactamase (DRMBL) family.</text>
</comment>
<keyword evidence="11" id="KW-0779">Telomere</keyword>
<dbReference type="FunFam" id="3.40.50.12650:FF:000003">
    <property type="entry name" value="DNA cross-link repair 1B"/>
    <property type="match status" value="1"/>
</dbReference>
<dbReference type="CDD" id="cd16273">
    <property type="entry name" value="SNM1A-1C-like_MBL-fold"/>
    <property type="match status" value="1"/>
</dbReference>
<keyword evidence="13" id="KW-0539">Nucleus</keyword>
<proteinExistence type="inferred from homology"/>
<keyword evidence="7" id="KW-0540">Nuclease</keyword>
<evidence type="ECO:0000256" key="13">
    <source>
        <dbReference type="ARBA" id="ARBA00023242"/>
    </source>
</evidence>
<dbReference type="PANTHER" id="PTHR23240:SF26">
    <property type="entry name" value="5' EXONUCLEASE APOLLO"/>
    <property type="match status" value="1"/>
</dbReference>
<dbReference type="GO" id="GO:0006303">
    <property type="term" value="P:double-strand break repair via nonhomologous end joining"/>
    <property type="evidence" value="ECO:0007669"/>
    <property type="project" value="TreeGrafter"/>
</dbReference>
<evidence type="ECO:0000256" key="5">
    <source>
        <dbReference type="ARBA" id="ARBA00012865"/>
    </source>
</evidence>
<keyword evidence="9" id="KW-0378">Hydrolase</keyword>
<comment type="caution">
    <text evidence="18">The sequence shown here is derived from an EMBL/GenBank/DDBJ whole genome shotgun (WGS) entry which is preliminary data.</text>
</comment>
<evidence type="ECO:0000256" key="9">
    <source>
        <dbReference type="ARBA" id="ARBA00022801"/>
    </source>
</evidence>
<evidence type="ECO:0000256" key="7">
    <source>
        <dbReference type="ARBA" id="ARBA00022722"/>
    </source>
</evidence>
<keyword evidence="19" id="KW-1185">Reference proteome</keyword>
<accession>A0AAV7CX52</accession>
<dbReference type="Proteomes" id="UP000824782">
    <property type="component" value="Unassembled WGS sequence"/>
</dbReference>
<evidence type="ECO:0000256" key="3">
    <source>
        <dbReference type="ARBA" id="ARBA00004574"/>
    </source>
</evidence>
<keyword evidence="10" id="KW-0269">Exonuclease</keyword>
<evidence type="ECO:0000256" key="11">
    <source>
        <dbReference type="ARBA" id="ARBA00022895"/>
    </source>
</evidence>
<dbReference type="GO" id="GO:0003684">
    <property type="term" value="F:damaged DNA binding"/>
    <property type="evidence" value="ECO:0007669"/>
    <property type="project" value="TreeGrafter"/>
</dbReference>
<dbReference type="GO" id="GO:0005634">
    <property type="term" value="C:nucleus"/>
    <property type="evidence" value="ECO:0007669"/>
    <property type="project" value="UniProtKB-SubCell"/>
</dbReference>
<dbReference type="InterPro" id="IPR001279">
    <property type="entry name" value="Metallo-B-lactamas"/>
</dbReference>
<dbReference type="Gene3D" id="3.40.50.12650">
    <property type="match status" value="1"/>
</dbReference>
<evidence type="ECO:0000259" key="17">
    <source>
        <dbReference type="SMART" id="SM00849"/>
    </source>
</evidence>
<protein>
    <recommendedName>
        <fullName evidence="14">5' exonuclease Apollo</fullName>
        <ecNumber evidence="5">3.5.2.6</ecNumber>
    </recommendedName>
    <alternativeName>
        <fullName evidence="15">DNA cross-link repair 1B protein</fullName>
    </alternativeName>
    <alternativeName>
        <fullName evidence="16">SNM1 homolog B</fullName>
    </alternativeName>
</protein>
<name>A0AAV7CX52_ENGPU</name>
<dbReference type="GO" id="GO:0000781">
    <property type="term" value="C:chromosome, telomeric region"/>
    <property type="evidence" value="ECO:0007669"/>
    <property type="project" value="UniProtKB-SubCell"/>
</dbReference>
<evidence type="ECO:0000313" key="19">
    <source>
        <dbReference type="Proteomes" id="UP000824782"/>
    </source>
</evidence>
<dbReference type="SMART" id="SM00849">
    <property type="entry name" value="Lactamase_B"/>
    <property type="match status" value="1"/>
</dbReference>